<proteinExistence type="predicted"/>
<dbReference type="EMBL" id="CP002834">
    <property type="protein sequence ID" value="AFI70458.1"/>
    <property type="molecule type" value="Genomic_DNA"/>
</dbReference>
<dbReference type="PANTHER" id="PTHR33215:SF13">
    <property type="entry name" value="PROTEIN DISTAL ANTENNA"/>
    <property type="match status" value="1"/>
</dbReference>
<dbReference type="SUPFAM" id="SSF46689">
    <property type="entry name" value="Homeodomain-like"/>
    <property type="match status" value="1"/>
</dbReference>
<accession>A0A0H3HVQ9</accession>
<dbReference type="KEGG" id="bpz:BP1026B_II2247"/>
<sequence>MFKVSKQAYMAEFKAAAVQRVKDGQGVGVVARELGVSEQTVRNWVKAEQAGTLNGAGAKVVTPEQMELSRLRAENKRLQMELEIAKKAAAFFAKDLL</sequence>
<dbReference type="InterPro" id="IPR009057">
    <property type="entry name" value="Homeodomain-like_sf"/>
</dbReference>
<dbReference type="PATRIC" id="fig|884204.3.peg.6732"/>
<dbReference type="Pfam" id="PF01527">
    <property type="entry name" value="HTH_Tnp_1"/>
    <property type="match status" value="1"/>
</dbReference>
<gene>
    <name evidence="1" type="ordered locus">BP1026B_II2247</name>
</gene>
<evidence type="ECO:0000313" key="2">
    <source>
        <dbReference type="Proteomes" id="UP000010087"/>
    </source>
</evidence>
<evidence type="ECO:0000313" key="1">
    <source>
        <dbReference type="EMBL" id="AFI70458.1"/>
    </source>
</evidence>
<dbReference type="InterPro" id="IPR002514">
    <property type="entry name" value="Transposase_8"/>
</dbReference>
<dbReference type="Gene3D" id="1.10.10.10">
    <property type="entry name" value="Winged helix-like DNA-binding domain superfamily/Winged helix DNA-binding domain"/>
    <property type="match status" value="1"/>
</dbReference>
<dbReference type="Proteomes" id="UP000010087">
    <property type="component" value="Chromosome 2"/>
</dbReference>
<dbReference type="InterPro" id="IPR036388">
    <property type="entry name" value="WH-like_DNA-bd_sf"/>
</dbReference>
<name>A0A0H3HVQ9_BURP2</name>
<dbReference type="InterPro" id="IPR051839">
    <property type="entry name" value="RD_transcriptional_regulator"/>
</dbReference>
<reference evidence="1 2" key="1">
    <citation type="journal article" date="2012" name="PLoS ONE">
        <title>Evolution of Burkholderia pseudomallei in recurrent melioidosis.</title>
        <authorList>
            <person name="Hayden H.S."/>
            <person name="Lim R."/>
            <person name="Brittnacher M.J."/>
            <person name="Sims E.H."/>
            <person name="Ramage E.R."/>
            <person name="Fong C."/>
            <person name="Wu Z."/>
            <person name="Crist E."/>
            <person name="Chang J."/>
            <person name="Zhou Y."/>
            <person name="Radey M."/>
            <person name="Rohmer L."/>
            <person name="Haugen E."/>
            <person name="Gillett W."/>
            <person name="Wuthiekanun V."/>
            <person name="Peacock S.J."/>
            <person name="Kaul R."/>
            <person name="Miller S.I."/>
            <person name="Manoil C."/>
            <person name="Jacobs M.A."/>
        </authorList>
    </citation>
    <scope>NUCLEOTIDE SEQUENCE [LARGE SCALE GENOMIC DNA]</scope>
    <source>
        <strain evidence="1 2">1026b</strain>
    </source>
</reference>
<dbReference type="PANTHER" id="PTHR33215">
    <property type="entry name" value="PROTEIN DISTAL ANTENNA"/>
    <property type="match status" value="1"/>
</dbReference>
<protein>
    <submittedName>
        <fullName evidence="1">Transposase</fullName>
    </submittedName>
</protein>
<dbReference type="AlphaFoldDB" id="A0A0H3HVQ9"/>
<dbReference type="GO" id="GO:0004803">
    <property type="term" value="F:transposase activity"/>
    <property type="evidence" value="ECO:0007669"/>
    <property type="project" value="InterPro"/>
</dbReference>
<dbReference type="GO" id="GO:0006313">
    <property type="term" value="P:DNA transposition"/>
    <property type="evidence" value="ECO:0007669"/>
    <property type="project" value="InterPro"/>
</dbReference>
<dbReference type="GO" id="GO:0003677">
    <property type="term" value="F:DNA binding"/>
    <property type="evidence" value="ECO:0007669"/>
    <property type="project" value="InterPro"/>
</dbReference>
<organism evidence="1 2">
    <name type="scientific">Burkholderia pseudomallei (strain 1026b)</name>
    <dbReference type="NCBI Taxonomy" id="884204"/>
    <lineage>
        <taxon>Bacteria</taxon>
        <taxon>Pseudomonadati</taxon>
        <taxon>Pseudomonadota</taxon>
        <taxon>Betaproteobacteria</taxon>
        <taxon>Burkholderiales</taxon>
        <taxon>Burkholderiaceae</taxon>
        <taxon>Burkholderia</taxon>
        <taxon>pseudomallei group</taxon>
    </lineage>
</organism>